<comment type="similarity">
    <text evidence="1">Belongs to the Cyclase 1 superfamily.</text>
</comment>
<dbReference type="EMBL" id="OB660442">
    <property type="protein sequence ID" value="CAD7224798.1"/>
    <property type="molecule type" value="Genomic_DNA"/>
</dbReference>
<feature type="region of interest" description="Disordered" evidence="2">
    <location>
        <begin position="283"/>
        <end position="304"/>
    </location>
</feature>
<accession>A0A7R8ZMH3</accession>
<dbReference type="InterPro" id="IPR007325">
    <property type="entry name" value="KFase/CYL"/>
</dbReference>
<dbReference type="InterPro" id="IPR037175">
    <property type="entry name" value="KFase_sf"/>
</dbReference>
<dbReference type="AlphaFoldDB" id="A0A7R8ZMH3"/>
<dbReference type="OrthoDB" id="7108654at2759"/>
<feature type="chain" id="PRO_5043400310" evidence="3">
    <location>
        <begin position="21"/>
        <end position="602"/>
    </location>
</feature>
<sequence length="602" mass="68330">MYLKFPVILVHCTLLSLIPAHHVPHTLVEKGDWIDLSYPISEETIRWPGTRSFELLEQAQKNTSFYYRSNDFCTNEHMGTHMDAPSHFFQDRWTVDQVPITNLVAQAIVMDVVKKVDRNPLYQIEEEDILEWENYNGKIPSGAVLFMYSGWGARWGNQNAYFNTDDISDNTTFKFPGFHPDAVKWLVRNRNIVGLATDGPSIEYGKATGENFPAHVIVAEKNIYNLENVRNVDKLPPRGFFILVAPLRSRGGSGGPARVFAYVPKAASRYLSYIRTHALEGIHGGSSSDSSEMRGKRHRGHTHDFDNAAYQDALRVVYNHITSPKWFISEIRLEYYDMCMGEHYGSHIDSPSHFWRGSWDSSQIPAAHLLALPGVKIDVSEAASKDPNYQLSMNDVISFEQKHGQIPNDAVVFMYSGWGKKFDDPVEFFGTENYTDPKYFHFPGFHKGAIEFLIRERSVVALGVDTASIDHGQSTEYEGHVLGAKNNVIFLENVAHLDEIPSKDMTVILSCDHAFVSPGPPHHRNRVQREGMECSKKIMVCGAVSVKGRSPLVVVDPQQVKINAEEYERVLRKILPSVKRLYGEEEWIWVQDSAPSHRCPEM</sequence>
<keyword evidence="3" id="KW-0732">Signal</keyword>
<name>A0A7R8ZMH3_9CRUS</name>
<gene>
    <name evidence="4" type="ORF">CTOB1V02_LOCUS2751</name>
</gene>
<proteinExistence type="inferred from homology"/>
<dbReference type="SUPFAM" id="SSF102198">
    <property type="entry name" value="Putative cyclase"/>
    <property type="match status" value="2"/>
</dbReference>
<reference evidence="4" key="1">
    <citation type="submission" date="2020-11" db="EMBL/GenBank/DDBJ databases">
        <authorList>
            <person name="Tran Van P."/>
        </authorList>
    </citation>
    <scope>NUCLEOTIDE SEQUENCE</scope>
</reference>
<dbReference type="PANTHER" id="PTHR31118:SF12">
    <property type="entry name" value="CYCLASE-LIKE PROTEIN 2"/>
    <property type="match status" value="1"/>
</dbReference>
<organism evidence="4">
    <name type="scientific">Cyprideis torosa</name>
    <dbReference type="NCBI Taxonomy" id="163714"/>
    <lineage>
        <taxon>Eukaryota</taxon>
        <taxon>Metazoa</taxon>
        <taxon>Ecdysozoa</taxon>
        <taxon>Arthropoda</taxon>
        <taxon>Crustacea</taxon>
        <taxon>Oligostraca</taxon>
        <taxon>Ostracoda</taxon>
        <taxon>Podocopa</taxon>
        <taxon>Podocopida</taxon>
        <taxon>Cytherocopina</taxon>
        <taxon>Cytheroidea</taxon>
        <taxon>Cytherideidae</taxon>
        <taxon>Cyprideis</taxon>
    </lineage>
</organism>
<evidence type="ECO:0000313" key="4">
    <source>
        <dbReference type="EMBL" id="CAD7224798.1"/>
    </source>
</evidence>
<evidence type="ECO:0000256" key="1">
    <source>
        <dbReference type="ARBA" id="ARBA00007865"/>
    </source>
</evidence>
<evidence type="ECO:0000256" key="2">
    <source>
        <dbReference type="SAM" id="MobiDB-lite"/>
    </source>
</evidence>
<protein>
    <submittedName>
        <fullName evidence="4">Uncharacterized protein</fullName>
    </submittedName>
</protein>
<dbReference type="GO" id="GO:0004061">
    <property type="term" value="F:arylformamidase activity"/>
    <property type="evidence" value="ECO:0007669"/>
    <property type="project" value="InterPro"/>
</dbReference>
<dbReference type="PANTHER" id="PTHR31118">
    <property type="entry name" value="CYCLASE-LIKE PROTEIN 2"/>
    <property type="match status" value="1"/>
</dbReference>
<dbReference type="Gene3D" id="3.50.30.50">
    <property type="entry name" value="Putative cyclase"/>
    <property type="match status" value="2"/>
</dbReference>
<dbReference type="GO" id="GO:0019441">
    <property type="term" value="P:L-tryptophan catabolic process to kynurenine"/>
    <property type="evidence" value="ECO:0007669"/>
    <property type="project" value="InterPro"/>
</dbReference>
<feature type="signal peptide" evidence="3">
    <location>
        <begin position="1"/>
        <end position="20"/>
    </location>
</feature>
<evidence type="ECO:0000256" key="3">
    <source>
        <dbReference type="SAM" id="SignalP"/>
    </source>
</evidence>
<dbReference type="Pfam" id="PF04199">
    <property type="entry name" value="Cyclase"/>
    <property type="match status" value="2"/>
</dbReference>